<evidence type="ECO:0008006" key="6">
    <source>
        <dbReference type="Google" id="ProtNLM"/>
    </source>
</evidence>
<name>A0AAU9UIG1_EUPED</name>
<organism evidence="4 5">
    <name type="scientific">Euphydryas editha</name>
    <name type="common">Edith's checkerspot</name>
    <dbReference type="NCBI Taxonomy" id="104508"/>
    <lineage>
        <taxon>Eukaryota</taxon>
        <taxon>Metazoa</taxon>
        <taxon>Ecdysozoa</taxon>
        <taxon>Arthropoda</taxon>
        <taxon>Hexapoda</taxon>
        <taxon>Insecta</taxon>
        <taxon>Pterygota</taxon>
        <taxon>Neoptera</taxon>
        <taxon>Endopterygota</taxon>
        <taxon>Lepidoptera</taxon>
        <taxon>Glossata</taxon>
        <taxon>Ditrysia</taxon>
        <taxon>Papilionoidea</taxon>
        <taxon>Nymphalidae</taxon>
        <taxon>Nymphalinae</taxon>
        <taxon>Euphydryas</taxon>
    </lineage>
</organism>
<dbReference type="Pfam" id="PF12017">
    <property type="entry name" value="Tnp_P_element"/>
    <property type="match status" value="1"/>
</dbReference>
<evidence type="ECO:0000313" key="4">
    <source>
        <dbReference type="EMBL" id="CAH2097479.1"/>
    </source>
</evidence>
<evidence type="ECO:0000313" key="5">
    <source>
        <dbReference type="Proteomes" id="UP001153954"/>
    </source>
</evidence>
<dbReference type="Proteomes" id="UP001153954">
    <property type="component" value="Unassembled WGS sequence"/>
</dbReference>
<dbReference type="InterPro" id="IPR048365">
    <property type="entry name" value="TNP-like_RNaseH_N"/>
</dbReference>
<feature type="domain" description="Transposable element P transposase-like RNase H" evidence="2">
    <location>
        <begin position="71"/>
        <end position="205"/>
    </location>
</feature>
<protein>
    <recommendedName>
        <fullName evidence="6">THAP domain-containing protein 9</fullName>
    </recommendedName>
</protein>
<feature type="domain" description="Transposable element P transposase-like GTP-binding insertion" evidence="3">
    <location>
        <begin position="234"/>
        <end position="326"/>
    </location>
</feature>
<reference evidence="4" key="1">
    <citation type="submission" date="2022-03" db="EMBL/GenBank/DDBJ databases">
        <authorList>
            <person name="Tunstrom K."/>
        </authorList>
    </citation>
    <scope>NUCLEOTIDE SEQUENCE</scope>
</reference>
<feature type="domain" description="THAP9-like helix-turn-helix" evidence="1">
    <location>
        <begin position="8"/>
        <end position="63"/>
    </location>
</feature>
<sequence length="331" mass="37872">MHKAELVNLHKSLIKKLNRKKHSLLYTAPLRKFALTLHYYFPAAYKYIRETYNKAFPHPRTICRRYSTVDAEPGFTEEAFKVLKKKSQLNEKPVLCSLIFDEMAIRSQKLFNKERKLGTVNFGAGPIEGEDEDTTATQALVFMLVSINENWKLPVGYFLIASINAERKANLIKICLHKCHEVGVTVTNLTFNGCATNLKAAEILGCQLTNLNNIKTHFPHPPTPKKVRIFLDPCHVIKLIRNTSERKWMIFDGNNGQIRWQLLINLNKLQQSEGLRFANKLTPSHISFRNQIMKVKLATQLLSMCVTKAITLCDDILKSSKFKDSSLLLTL</sequence>
<proteinExistence type="predicted"/>
<dbReference type="InterPro" id="IPR048366">
    <property type="entry name" value="TNP-like_GBD"/>
</dbReference>
<dbReference type="InterPro" id="IPR021896">
    <property type="entry name" value="THAP9-like_HTH"/>
</dbReference>
<dbReference type="AlphaFoldDB" id="A0AAU9UIG1"/>
<dbReference type="Pfam" id="PF21788">
    <property type="entry name" value="TNP-like_GBD"/>
    <property type="match status" value="1"/>
</dbReference>
<accession>A0AAU9UIG1</accession>
<comment type="caution">
    <text evidence="4">The sequence shown here is derived from an EMBL/GenBank/DDBJ whole genome shotgun (WGS) entry which is preliminary data.</text>
</comment>
<keyword evidence="5" id="KW-1185">Reference proteome</keyword>
<evidence type="ECO:0000259" key="2">
    <source>
        <dbReference type="Pfam" id="PF21787"/>
    </source>
</evidence>
<gene>
    <name evidence="4" type="ORF">EEDITHA_LOCUS12702</name>
</gene>
<dbReference type="Pfam" id="PF21787">
    <property type="entry name" value="TNP-like_RNaseH_N"/>
    <property type="match status" value="1"/>
</dbReference>
<dbReference type="EMBL" id="CAKOGL010000018">
    <property type="protein sequence ID" value="CAH2097479.1"/>
    <property type="molecule type" value="Genomic_DNA"/>
</dbReference>
<evidence type="ECO:0000259" key="3">
    <source>
        <dbReference type="Pfam" id="PF21788"/>
    </source>
</evidence>
<evidence type="ECO:0000259" key="1">
    <source>
        <dbReference type="Pfam" id="PF12017"/>
    </source>
</evidence>